<dbReference type="PANTHER" id="PTHR48098:SF6">
    <property type="entry name" value="FERRI-BACILLIBACTIN ESTERASE BESA"/>
    <property type="match status" value="1"/>
</dbReference>
<dbReference type="EMBL" id="CP017141">
    <property type="protein sequence ID" value="AOM76845.1"/>
    <property type="molecule type" value="Genomic_DNA"/>
</dbReference>
<protein>
    <submittedName>
        <fullName evidence="1">Esterase</fullName>
    </submittedName>
</protein>
<dbReference type="Pfam" id="PF00756">
    <property type="entry name" value="Esterase"/>
    <property type="match status" value="1"/>
</dbReference>
<organism evidence="1 2">
    <name type="scientific">Pedobacter steynii</name>
    <dbReference type="NCBI Taxonomy" id="430522"/>
    <lineage>
        <taxon>Bacteria</taxon>
        <taxon>Pseudomonadati</taxon>
        <taxon>Bacteroidota</taxon>
        <taxon>Sphingobacteriia</taxon>
        <taxon>Sphingobacteriales</taxon>
        <taxon>Sphingobacteriaceae</taxon>
        <taxon>Pedobacter</taxon>
    </lineage>
</organism>
<dbReference type="InterPro" id="IPR029058">
    <property type="entry name" value="AB_hydrolase_fold"/>
</dbReference>
<evidence type="ECO:0000313" key="2">
    <source>
        <dbReference type="Proteomes" id="UP000094313"/>
    </source>
</evidence>
<dbReference type="SUPFAM" id="SSF53474">
    <property type="entry name" value="alpha/beta-Hydrolases"/>
    <property type="match status" value="1"/>
</dbReference>
<dbReference type="InterPro" id="IPR000801">
    <property type="entry name" value="Esterase-like"/>
</dbReference>
<dbReference type="PANTHER" id="PTHR48098">
    <property type="entry name" value="ENTEROCHELIN ESTERASE-RELATED"/>
    <property type="match status" value="1"/>
</dbReference>
<dbReference type="Gene3D" id="3.40.50.1820">
    <property type="entry name" value="alpha/beta hydrolase"/>
    <property type="match status" value="1"/>
</dbReference>
<proteinExistence type="predicted"/>
<dbReference type="InterPro" id="IPR050583">
    <property type="entry name" value="Mycobacterial_A85_antigen"/>
</dbReference>
<reference evidence="1 2" key="1">
    <citation type="submission" date="2016-08" db="EMBL/GenBank/DDBJ databases">
        <authorList>
            <person name="Seilhamer J.J."/>
        </authorList>
    </citation>
    <scope>NUCLEOTIDE SEQUENCE [LARGE SCALE GENOMIC DNA]</scope>
    <source>
        <strain evidence="1 2">DX4</strain>
    </source>
</reference>
<dbReference type="OrthoDB" id="9784036at2"/>
<dbReference type="RefSeq" id="WP_069378538.1">
    <property type="nucleotide sequence ID" value="NZ_CP017141.1"/>
</dbReference>
<sequence length="274" mass="30915">MYTTMLLPEVIRTKNIIKSSSLKREVELEIFTPDNLLGNETLNLLILNDGQDVEGLELESTLNNLYGAHKIEPLIVVAVKASKDRVQEYGVAGVPDFLGRGSMAVSYTDFIISELIPFVQGEVAMPINGKRAFAGCSLGGLTAFDIAWNNDNYFDAVGVFSGSFWWRKKDLKDGYTDDDRILHEMIRQTSGKPALKFWLMTGTEDETADRNRNYIIDSIDDTIDVIKVLMEKGYERPEDIAYYEMVGGKHEVPTWSKAMPAFLIWAFGRKTYTL</sequence>
<name>A0A1D7QE05_9SPHI</name>
<dbReference type="KEGG" id="psty:BFS30_06495"/>
<dbReference type="AlphaFoldDB" id="A0A1D7QE05"/>
<evidence type="ECO:0000313" key="1">
    <source>
        <dbReference type="EMBL" id="AOM76845.1"/>
    </source>
</evidence>
<dbReference type="Proteomes" id="UP000094313">
    <property type="component" value="Chromosome"/>
</dbReference>
<accession>A0A1D7QE05</accession>
<gene>
    <name evidence="1" type="ORF">BFS30_06495</name>
</gene>
<keyword evidence="2" id="KW-1185">Reference proteome</keyword>